<evidence type="ECO:0000313" key="2">
    <source>
        <dbReference type="Proteomes" id="UP000886523"/>
    </source>
</evidence>
<gene>
    <name evidence="1" type="ORF">BS47DRAFT_1362087</name>
</gene>
<comment type="caution">
    <text evidence="1">The sequence shown here is derived from an EMBL/GenBank/DDBJ whole genome shotgun (WGS) entry which is preliminary data.</text>
</comment>
<dbReference type="Proteomes" id="UP000886523">
    <property type="component" value="Unassembled WGS sequence"/>
</dbReference>
<protein>
    <submittedName>
        <fullName evidence="1">Uncharacterized protein</fullName>
    </submittedName>
</protein>
<reference evidence="1" key="1">
    <citation type="journal article" date="2020" name="Nat. Commun.">
        <title>Large-scale genome sequencing of mycorrhizal fungi provides insights into the early evolution of symbiotic traits.</title>
        <authorList>
            <person name="Miyauchi S."/>
            <person name="Kiss E."/>
            <person name="Kuo A."/>
            <person name="Drula E."/>
            <person name="Kohler A."/>
            <person name="Sanchez-Garcia M."/>
            <person name="Morin E."/>
            <person name="Andreopoulos B."/>
            <person name="Barry K.W."/>
            <person name="Bonito G."/>
            <person name="Buee M."/>
            <person name="Carver A."/>
            <person name="Chen C."/>
            <person name="Cichocki N."/>
            <person name="Clum A."/>
            <person name="Culley D."/>
            <person name="Crous P.W."/>
            <person name="Fauchery L."/>
            <person name="Girlanda M."/>
            <person name="Hayes R.D."/>
            <person name="Keri Z."/>
            <person name="LaButti K."/>
            <person name="Lipzen A."/>
            <person name="Lombard V."/>
            <person name="Magnuson J."/>
            <person name="Maillard F."/>
            <person name="Murat C."/>
            <person name="Nolan M."/>
            <person name="Ohm R.A."/>
            <person name="Pangilinan J."/>
            <person name="Pereira M.F."/>
            <person name="Perotto S."/>
            <person name="Peter M."/>
            <person name="Pfister S."/>
            <person name="Riley R."/>
            <person name="Sitrit Y."/>
            <person name="Stielow J.B."/>
            <person name="Szollosi G."/>
            <person name="Zifcakova L."/>
            <person name="Stursova M."/>
            <person name="Spatafora J.W."/>
            <person name="Tedersoo L."/>
            <person name="Vaario L.M."/>
            <person name="Yamada A."/>
            <person name="Yan M."/>
            <person name="Wang P."/>
            <person name="Xu J."/>
            <person name="Bruns T."/>
            <person name="Baldrian P."/>
            <person name="Vilgalys R."/>
            <person name="Dunand C."/>
            <person name="Henrissat B."/>
            <person name="Grigoriev I.V."/>
            <person name="Hibbett D."/>
            <person name="Nagy L.G."/>
            <person name="Martin F.M."/>
        </authorList>
    </citation>
    <scope>NUCLEOTIDE SEQUENCE</scope>
    <source>
        <strain evidence="1">UP504</strain>
    </source>
</reference>
<dbReference type="AlphaFoldDB" id="A0A9P6DWK3"/>
<name>A0A9P6DWK3_9AGAM</name>
<proteinExistence type="predicted"/>
<dbReference type="EMBL" id="MU128967">
    <property type="protein sequence ID" value="KAF9513849.1"/>
    <property type="molecule type" value="Genomic_DNA"/>
</dbReference>
<accession>A0A9P6DWK3</accession>
<evidence type="ECO:0000313" key="1">
    <source>
        <dbReference type="EMBL" id="KAF9513849.1"/>
    </source>
</evidence>
<sequence>MHPLLSLCPPSHTNHPSPHCLDTQLSEHGSIMIGEENKWNRGEKKGTKQQCEIGVKQTSTGNLLWIKETSSNGVPKIHLRQAGLVVYLVWFSSAFCYWAKKSGSPGPIFWPLVHTRKDGGSGAVAPKKPWGSQMQNEDDQSFSFNHCLTMGKWALKHKVKFKDDRPLCKCNIIAIRCHAKKGQNNGKIFYTCHNNQCTFLSIWLACLVAINYQPFSSLGPTPLDTSRESNSPEQYGSKPLGLAYSRPSPSKFALPGKLLANLSSLLPKKKQTIMGSSISEVWGSHFQITTTLDQLLLKLVNLHLEMATLRAEICSLHLGIGGLHNDIGILQGLLMSVSDDK</sequence>
<keyword evidence="2" id="KW-1185">Reference proteome</keyword>
<organism evidence="1 2">
    <name type="scientific">Hydnum rufescens UP504</name>
    <dbReference type="NCBI Taxonomy" id="1448309"/>
    <lineage>
        <taxon>Eukaryota</taxon>
        <taxon>Fungi</taxon>
        <taxon>Dikarya</taxon>
        <taxon>Basidiomycota</taxon>
        <taxon>Agaricomycotina</taxon>
        <taxon>Agaricomycetes</taxon>
        <taxon>Cantharellales</taxon>
        <taxon>Hydnaceae</taxon>
        <taxon>Hydnum</taxon>
    </lineage>
</organism>